<gene>
    <name evidence="8" type="ORF">CIG1485E_1635</name>
</gene>
<evidence type="ECO:0000256" key="1">
    <source>
        <dbReference type="ARBA" id="ARBA00004651"/>
    </source>
</evidence>
<feature type="transmembrane region" description="Helical" evidence="6">
    <location>
        <begin position="150"/>
        <end position="169"/>
    </location>
</feature>
<dbReference type="Gene3D" id="1.10.3730.20">
    <property type="match status" value="1"/>
</dbReference>
<feature type="transmembrane region" description="Helical" evidence="6">
    <location>
        <begin position="65"/>
        <end position="85"/>
    </location>
</feature>
<proteinExistence type="predicted"/>
<feature type="transmembrane region" description="Helical" evidence="6">
    <location>
        <begin position="210"/>
        <end position="228"/>
    </location>
</feature>
<dbReference type="InterPro" id="IPR000620">
    <property type="entry name" value="EamA_dom"/>
</dbReference>
<keyword evidence="5 6" id="KW-0472">Membrane</keyword>
<evidence type="ECO:0000256" key="4">
    <source>
        <dbReference type="ARBA" id="ARBA00022989"/>
    </source>
</evidence>
<evidence type="ECO:0000256" key="6">
    <source>
        <dbReference type="SAM" id="Phobius"/>
    </source>
</evidence>
<dbReference type="Proteomes" id="UP000028486">
    <property type="component" value="Chromosome"/>
</dbReference>
<dbReference type="InterPro" id="IPR050638">
    <property type="entry name" value="AA-Vitamin_Transporters"/>
</dbReference>
<accession>A0A076FBY3</accession>
<evidence type="ECO:0000313" key="9">
    <source>
        <dbReference type="Proteomes" id="UP000028486"/>
    </source>
</evidence>
<evidence type="ECO:0000256" key="3">
    <source>
        <dbReference type="ARBA" id="ARBA00022692"/>
    </source>
</evidence>
<feature type="transmembrane region" description="Helical" evidence="6">
    <location>
        <begin position="240"/>
        <end position="258"/>
    </location>
</feature>
<dbReference type="HOGENOM" id="CLU_064680_0_0_7"/>
<dbReference type="PANTHER" id="PTHR32322">
    <property type="entry name" value="INNER MEMBRANE TRANSPORTER"/>
    <property type="match status" value="1"/>
</dbReference>
<evidence type="ECO:0000259" key="7">
    <source>
        <dbReference type="Pfam" id="PF00892"/>
    </source>
</evidence>
<feature type="transmembrane region" description="Helical" evidence="6">
    <location>
        <begin position="33"/>
        <end position="53"/>
    </location>
</feature>
<dbReference type="GO" id="GO:0005886">
    <property type="term" value="C:plasma membrane"/>
    <property type="evidence" value="ECO:0007669"/>
    <property type="project" value="UniProtKB-SubCell"/>
</dbReference>
<dbReference type="KEGG" id="caj:CIG1485E_1635"/>
<dbReference type="STRING" id="1244531.CIG2463D_1830"/>
<dbReference type="Pfam" id="PF00892">
    <property type="entry name" value="EamA"/>
    <property type="match status" value="2"/>
</dbReference>
<keyword evidence="4 6" id="KW-1133">Transmembrane helix</keyword>
<dbReference type="OrthoDB" id="5729944at2"/>
<dbReference type="InterPro" id="IPR037185">
    <property type="entry name" value="EmrE-like"/>
</dbReference>
<organism evidence="8 9">
    <name type="scientific">Campylobacter iguaniorum</name>
    <dbReference type="NCBI Taxonomy" id="1244531"/>
    <lineage>
        <taxon>Bacteria</taxon>
        <taxon>Pseudomonadati</taxon>
        <taxon>Campylobacterota</taxon>
        <taxon>Epsilonproteobacteria</taxon>
        <taxon>Campylobacterales</taxon>
        <taxon>Campylobacteraceae</taxon>
        <taxon>Campylobacter</taxon>
    </lineage>
</organism>
<feature type="transmembrane region" description="Helical" evidence="6">
    <location>
        <begin position="181"/>
        <end position="198"/>
    </location>
</feature>
<keyword evidence="2" id="KW-1003">Cell membrane</keyword>
<feature type="transmembrane region" description="Helical" evidence="6">
    <location>
        <begin position="97"/>
        <end position="114"/>
    </location>
</feature>
<evidence type="ECO:0000313" key="8">
    <source>
        <dbReference type="EMBL" id="AII15451.1"/>
    </source>
</evidence>
<protein>
    <submittedName>
        <fullName evidence="8">Hypothetical membrane protein, putative permease (EamA domain), type 4</fullName>
    </submittedName>
</protein>
<feature type="transmembrane region" description="Helical" evidence="6">
    <location>
        <begin position="121"/>
        <end position="138"/>
    </location>
</feature>
<evidence type="ECO:0000256" key="2">
    <source>
        <dbReference type="ARBA" id="ARBA00022475"/>
    </source>
</evidence>
<dbReference type="AlphaFoldDB" id="A0A076FBY3"/>
<comment type="subcellular location">
    <subcellularLocation>
        <location evidence="1">Cell membrane</location>
        <topology evidence="1">Multi-pass membrane protein</topology>
    </subcellularLocation>
</comment>
<name>A0A076FBY3_9BACT</name>
<feature type="domain" description="EamA" evidence="7">
    <location>
        <begin position="2"/>
        <end position="137"/>
    </location>
</feature>
<dbReference type="RefSeq" id="WP_038455333.1">
    <property type="nucleotide sequence ID" value="NZ_CP009043.1"/>
</dbReference>
<dbReference type="SUPFAM" id="SSF103481">
    <property type="entry name" value="Multidrug resistance efflux transporter EmrE"/>
    <property type="match status" value="2"/>
</dbReference>
<feature type="transmembrane region" description="Helical" evidence="6">
    <location>
        <begin position="264"/>
        <end position="281"/>
    </location>
</feature>
<feature type="domain" description="EamA" evidence="7">
    <location>
        <begin position="152"/>
        <end position="280"/>
    </location>
</feature>
<reference evidence="9" key="1">
    <citation type="journal article" date="2014" name="Genome Announc.">
        <title>Complete Genome Sequence of Campylobacter iguaniorum Strain 1485ET, Isolated from a Bearded Dragon (Pogona vitticeps).</title>
        <authorList>
            <person name="Gilbert M.J."/>
            <person name="Miller W.G."/>
            <person name="Yee E."/>
            <person name="Kik M."/>
            <person name="Wagenaar J.A."/>
            <person name="Duim B."/>
        </authorList>
    </citation>
    <scope>NUCLEOTIDE SEQUENCE [LARGE SCALE GENOMIC DNA]</scope>
    <source>
        <strain evidence="9">1485E</strain>
    </source>
</reference>
<keyword evidence="3 6" id="KW-0812">Transmembrane</keyword>
<dbReference type="PANTHER" id="PTHR32322:SF18">
    <property type="entry name" value="S-ADENOSYLMETHIONINE_S-ADENOSYLHOMOCYSTEINE TRANSPORTER"/>
    <property type="match status" value="1"/>
</dbReference>
<dbReference type="EMBL" id="CP009043">
    <property type="protein sequence ID" value="AII15451.1"/>
    <property type="molecule type" value="Genomic_DNA"/>
</dbReference>
<keyword evidence="9" id="KW-1185">Reference proteome</keyword>
<dbReference type="eggNOG" id="COG0697">
    <property type="taxonomic scope" value="Bacteria"/>
</dbReference>
<evidence type="ECO:0000256" key="5">
    <source>
        <dbReference type="ARBA" id="ARBA00023136"/>
    </source>
</evidence>
<sequence length="284" mass="31942">MRAVFYLILCIVLWSFIPVFTKFAGVSLDHHQYLFYSSIISSLSVLFFALISGDINGLARYKPKTYALLFFLGFLDFFYYLLLYFGYQKAGGLEVLAVQYTWPIFIVILSVILLNERLNSGKIFALGLGFLGTFVVLSKGDLLGFSFSNVSALLIVCLGAFSFALFSVLSKRVAINPQNAVAIYFFSAIIYSFFSVLFFSEFRLPSASEWGFILINGIFLNGISYLFWIKALRELDASFAALFIFVIPVLSAFLLVLFFDEEILKAHLISLALVIVSGILARRK</sequence>